<dbReference type="InterPro" id="IPR014916">
    <property type="entry name" value="KapB"/>
</dbReference>
<dbReference type="AlphaFoldDB" id="A0A920C8E5"/>
<comment type="caution">
    <text evidence="1">The sequence shown here is derived from an EMBL/GenBank/DDBJ whole genome shotgun (WGS) entry which is preliminary data.</text>
</comment>
<dbReference type="SMART" id="SM01298">
    <property type="entry name" value="KapB"/>
    <property type="match status" value="1"/>
</dbReference>
<keyword evidence="2" id="KW-1185">Reference proteome</keyword>
<protein>
    <submittedName>
        <fullName evidence="1">Kinase-associated lipoprotein B</fullName>
    </submittedName>
</protein>
<dbReference type="InterPro" id="IPR038080">
    <property type="entry name" value="KapB_sf"/>
</dbReference>
<accession>A0A920C8E5</accession>
<sequence length="150" mass="17217">MREMTCYIIGEEKEAHYVIMSTLKLGIIIQVPYKSGIYVGEIVEDRGDNYLIKTLAVLKHPMQGDLHHPKQVENVIFHERKALSQYEKFNALKDIVTAYTEPVPDYSASLKNSVIAYKEKLANKTNDYNTAALKALETVESSYYLGRYYD</sequence>
<keyword evidence="1" id="KW-0418">Kinase</keyword>
<dbReference type="EMBL" id="BORP01000008">
    <property type="protein sequence ID" value="GIO28618.1"/>
    <property type="molecule type" value="Genomic_DNA"/>
</dbReference>
<proteinExistence type="predicted"/>
<dbReference type="Gene3D" id="2.30.30.430">
    <property type="entry name" value="Kinase associated protein B domain"/>
    <property type="match status" value="1"/>
</dbReference>
<dbReference type="Proteomes" id="UP000676917">
    <property type="component" value="Unassembled WGS sequence"/>
</dbReference>
<keyword evidence="1" id="KW-0808">Transferase</keyword>
<reference evidence="1" key="1">
    <citation type="submission" date="2021-03" db="EMBL/GenBank/DDBJ databases">
        <title>Antimicrobial resistance genes in bacteria isolated from Japanese honey, and their potential for conferring macrolide and lincosamide resistance in the American foulbrood pathogen Paenibacillus larvae.</title>
        <authorList>
            <person name="Okamoto M."/>
            <person name="Kumagai M."/>
            <person name="Kanamori H."/>
            <person name="Takamatsu D."/>
        </authorList>
    </citation>
    <scope>NUCLEOTIDE SEQUENCE</scope>
    <source>
        <strain evidence="1">J43TS3</strain>
    </source>
</reference>
<evidence type="ECO:0000313" key="2">
    <source>
        <dbReference type="Proteomes" id="UP000676917"/>
    </source>
</evidence>
<name>A0A920C8E5_9BACI</name>
<dbReference type="SUPFAM" id="SSF141251">
    <property type="entry name" value="Kinase-associated protein B-like"/>
    <property type="match status" value="1"/>
</dbReference>
<dbReference type="GO" id="GO:0016301">
    <property type="term" value="F:kinase activity"/>
    <property type="evidence" value="ECO:0007669"/>
    <property type="project" value="UniProtKB-KW"/>
</dbReference>
<dbReference type="Pfam" id="PF08810">
    <property type="entry name" value="KapB"/>
    <property type="match status" value="1"/>
</dbReference>
<organism evidence="1 2">
    <name type="scientific">Ornithinibacillus bavariensis</name>
    <dbReference type="NCBI Taxonomy" id="545502"/>
    <lineage>
        <taxon>Bacteria</taxon>
        <taxon>Bacillati</taxon>
        <taxon>Bacillota</taxon>
        <taxon>Bacilli</taxon>
        <taxon>Bacillales</taxon>
        <taxon>Bacillaceae</taxon>
        <taxon>Ornithinibacillus</taxon>
    </lineage>
</organism>
<evidence type="ECO:0000313" key="1">
    <source>
        <dbReference type="EMBL" id="GIO28618.1"/>
    </source>
</evidence>
<keyword evidence="1" id="KW-0449">Lipoprotein</keyword>
<gene>
    <name evidence="1" type="primary">kapB</name>
    <name evidence="1" type="ORF">J43TS3_32290</name>
</gene>